<evidence type="ECO:0000313" key="6">
    <source>
        <dbReference type="RefSeq" id="XP_019646071.1"/>
    </source>
</evidence>
<dbReference type="RefSeq" id="XP_019646071.1">
    <property type="nucleotide sequence ID" value="XM_019790512.1"/>
</dbReference>
<dbReference type="InterPro" id="IPR007110">
    <property type="entry name" value="Ig-like_dom"/>
</dbReference>
<evidence type="ECO:0000256" key="2">
    <source>
        <dbReference type="SAM" id="MobiDB-lite"/>
    </source>
</evidence>
<feature type="region of interest" description="Disordered" evidence="2">
    <location>
        <begin position="147"/>
        <end position="230"/>
    </location>
</feature>
<gene>
    <name evidence="6" type="primary">LOC109486660</name>
</gene>
<organism evidence="5 6">
    <name type="scientific">Branchiostoma belcheri</name>
    <name type="common">Amphioxus</name>
    <dbReference type="NCBI Taxonomy" id="7741"/>
    <lineage>
        <taxon>Eukaryota</taxon>
        <taxon>Metazoa</taxon>
        <taxon>Chordata</taxon>
        <taxon>Cephalochordata</taxon>
        <taxon>Leptocardii</taxon>
        <taxon>Amphioxiformes</taxon>
        <taxon>Branchiostomatidae</taxon>
        <taxon>Branchiostoma</taxon>
    </lineage>
</organism>
<dbReference type="GeneID" id="109486660"/>
<proteinExistence type="predicted"/>
<feature type="region of interest" description="Disordered" evidence="2">
    <location>
        <begin position="46"/>
        <end position="72"/>
    </location>
</feature>
<dbReference type="InterPro" id="IPR013783">
    <property type="entry name" value="Ig-like_fold"/>
</dbReference>
<dbReference type="Pfam" id="PF08205">
    <property type="entry name" value="C2-set_2"/>
    <property type="match status" value="1"/>
</dbReference>
<dbReference type="Gene3D" id="2.60.40.10">
    <property type="entry name" value="Immunoglobulins"/>
    <property type="match status" value="1"/>
</dbReference>
<keyword evidence="3" id="KW-1133">Transmembrane helix</keyword>
<name>A0A6P5AVW5_BRABE</name>
<dbReference type="InterPro" id="IPR036179">
    <property type="entry name" value="Ig-like_dom_sf"/>
</dbReference>
<dbReference type="KEGG" id="bbel:109486660"/>
<feature type="compositionally biased region" description="Basic and acidic residues" evidence="2">
    <location>
        <begin position="147"/>
        <end position="161"/>
    </location>
</feature>
<evidence type="ECO:0000256" key="1">
    <source>
        <dbReference type="ARBA" id="ARBA00023157"/>
    </source>
</evidence>
<feature type="compositionally biased region" description="Polar residues" evidence="2">
    <location>
        <begin position="59"/>
        <end position="72"/>
    </location>
</feature>
<keyword evidence="5" id="KW-1185">Reference proteome</keyword>
<protein>
    <submittedName>
        <fullName evidence="6">Uncharacterized protein LOC109486660</fullName>
    </submittedName>
</protein>
<keyword evidence="3" id="KW-0472">Membrane</keyword>
<dbReference type="SUPFAM" id="SSF48726">
    <property type="entry name" value="Immunoglobulin"/>
    <property type="match status" value="1"/>
</dbReference>
<keyword evidence="1" id="KW-1015">Disulfide bond</keyword>
<dbReference type="Proteomes" id="UP000515135">
    <property type="component" value="Unplaced"/>
</dbReference>
<accession>A0A6P5AVW5</accession>
<feature type="transmembrane region" description="Helical" evidence="3">
    <location>
        <begin position="114"/>
        <end position="139"/>
    </location>
</feature>
<dbReference type="AlphaFoldDB" id="A0A6P5AVW5"/>
<evidence type="ECO:0000313" key="5">
    <source>
        <dbReference type="Proteomes" id="UP000515135"/>
    </source>
</evidence>
<dbReference type="InterPro" id="IPR013162">
    <property type="entry name" value="CD80_C2-set"/>
</dbReference>
<evidence type="ECO:0000259" key="4">
    <source>
        <dbReference type="PROSITE" id="PS50835"/>
    </source>
</evidence>
<evidence type="ECO:0000256" key="3">
    <source>
        <dbReference type="SAM" id="Phobius"/>
    </source>
</evidence>
<sequence>MVNLRVFQQPTRPQVQVQYDPQQSDLSSVPLNTTITFTCTSTGGRPPANLTWNGKPASATPTYTSSNDSQGVGDATSTFNFTTAEYGVTYSVYCRARGPDPIQKKNLRRREANVGGIVGGIIGALAGVGVMAAVVFFVVRKKRADRGEKDGDVGDLSDRQYENVPNPMMVSQRPGSGSDEYEVPMETIQPLTGSDDEYEVPMETVQPPQSSDDYQELRPAVYQSLQRGID</sequence>
<reference evidence="6" key="1">
    <citation type="submission" date="2025-08" db="UniProtKB">
        <authorList>
            <consortium name="RefSeq"/>
        </authorList>
    </citation>
    <scope>IDENTIFICATION</scope>
    <source>
        <tissue evidence="6">Gonad</tissue>
    </source>
</reference>
<dbReference type="PROSITE" id="PS50835">
    <property type="entry name" value="IG_LIKE"/>
    <property type="match status" value="1"/>
</dbReference>
<feature type="domain" description="Ig-like" evidence="4">
    <location>
        <begin position="13"/>
        <end position="115"/>
    </location>
</feature>
<dbReference type="OrthoDB" id="10442078at2759"/>
<keyword evidence="3" id="KW-0812">Transmembrane</keyword>